<dbReference type="SUPFAM" id="SSF53850">
    <property type="entry name" value="Periplasmic binding protein-like II"/>
    <property type="match status" value="1"/>
</dbReference>
<gene>
    <name evidence="6" type="ORF">QU481_18265</name>
</gene>
<keyword evidence="3" id="KW-0238">DNA-binding</keyword>
<dbReference type="Gene3D" id="3.40.190.290">
    <property type="match status" value="1"/>
</dbReference>
<comment type="caution">
    <text evidence="6">The sequence shown here is derived from an EMBL/GenBank/DDBJ whole genome shotgun (WGS) entry which is preliminary data.</text>
</comment>
<feature type="domain" description="HTH lysR-type" evidence="5">
    <location>
        <begin position="1"/>
        <end position="58"/>
    </location>
</feature>
<dbReference type="PRINTS" id="PR00039">
    <property type="entry name" value="HTHLYSR"/>
</dbReference>
<dbReference type="InterPro" id="IPR036390">
    <property type="entry name" value="WH_DNA-bd_sf"/>
</dbReference>
<proteinExistence type="inferred from homology"/>
<evidence type="ECO:0000256" key="3">
    <source>
        <dbReference type="ARBA" id="ARBA00023125"/>
    </source>
</evidence>
<reference evidence="6" key="1">
    <citation type="submission" date="2023-06" db="EMBL/GenBank/DDBJ databases">
        <authorList>
            <person name="Zhang S."/>
        </authorList>
    </citation>
    <scope>NUCLEOTIDE SEQUENCE</scope>
    <source>
        <strain evidence="6">SG2303</strain>
    </source>
</reference>
<dbReference type="PANTHER" id="PTHR30419">
    <property type="entry name" value="HTH-TYPE TRANSCRIPTIONAL REGULATOR YBHD"/>
    <property type="match status" value="1"/>
</dbReference>
<keyword evidence="4" id="KW-0804">Transcription</keyword>
<evidence type="ECO:0000256" key="1">
    <source>
        <dbReference type="ARBA" id="ARBA00009437"/>
    </source>
</evidence>
<sequence>MNLNHLRHLIALAEYQSFRKAADALCLTQPALSRSIQALEQELNVRLIDRHGKRNTLTAYGQQVVASARRIVFEAAELHRGIFLLQEGQLGSISIGFGPTPAAILMTPFLTLMASCHPKVQVKLARGSVDMLTQSLLDETVDIIVIDRRALTAVEDLLIEPLPPVRGGFICRTGHPLLAHPHIDLAMLRQFPVASMPLSDEIIHDLVTELGPEAHPSRLMTINCEDLHGMLDVAEATDAIFFGIFASAKARISAGKLQEIKLHPHFERMGQYALVSLARRSESPTLKLFRDFAHEHFHD</sequence>
<protein>
    <submittedName>
        <fullName evidence="6">LysR family transcriptional regulator</fullName>
    </submittedName>
</protein>
<organism evidence="6 7">
    <name type="scientific">Crenobacter oryzisoli</name>
    <dbReference type="NCBI Taxonomy" id="3056844"/>
    <lineage>
        <taxon>Bacteria</taxon>
        <taxon>Pseudomonadati</taxon>
        <taxon>Pseudomonadota</taxon>
        <taxon>Betaproteobacteria</taxon>
        <taxon>Neisseriales</taxon>
        <taxon>Neisseriaceae</taxon>
        <taxon>Crenobacter</taxon>
    </lineage>
</organism>
<dbReference type="InterPro" id="IPR036388">
    <property type="entry name" value="WH-like_DNA-bd_sf"/>
</dbReference>
<name>A0ABT7XSN0_9NEIS</name>
<dbReference type="CDD" id="cd05466">
    <property type="entry name" value="PBP2_LTTR_substrate"/>
    <property type="match status" value="1"/>
</dbReference>
<keyword evidence="7" id="KW-1185">Reference proteome</keyword>
<dbReference type="RefSeq" id="WP_289831448.1">
    <property type="nucleotide sequence ID" value="NZ_JAUEDK010000043.1"/>
</dbReference>
<evidence type="ECO:0000259" key="5">
    <source>
        <dbReference type="PROSITE" id="PS50931"/>
    </source>
</evidence>
<accession>A0ABT7XSN0</accession>
<evidence type="ECO:0000313" key="7">
    <source>
        <dbReference type="Proteomes" id="UP001168540"/>
    </source>
</evidence>
<dbReference type="Pfam" id="PF00126">
    <property type="entry name" value="HTH_1"/>
    <property type="match status" value="1"/>
</dbReference>
<dbReference type="PANTHER" id="PTHR30419:SF30">
    <property type="entry name" value="LYSR FAMILY TRANSCRIPTIONAL REGULATOR"/>
    <property type="match status" value="1"/>
</dbReference>
<dbReference type="Proteomes" id="UP001168540">
    <property type="component" value="Unassembled WGS sequence"/>
</dbReference>
<dbReference type="InterPro" id="IPR005119">
    <property type="entry name" value="LysR_subst-bd"/>
</dbReference>
<dbReference type="PROSITE" id="PS50931">
    <property type="entry name" value="HTH_LYSR"/>
    <property type="match status" value="1"/>
</dbReference>
<keyword evidence="2" id="KW-0805">Transcription regulation</keyword>
<evidence type="ECO:0000313" key="6">
    <source>
        <dbReference type="EMBL" id="MDN0076800.1"/>
    </source>
</evidence>
<evidence type="ECO:0000256" key="4">
    <source>
        <dbReference type="ARBA" id="ARBA00023163"/>
    </source>
</evidence>
<dbReference type="InterPro" id="IPR000847">
    <property type="entry name" value="LysR_HTH_N"/>
</dbReference>
<dbReference type="EMBL" id="JAUEDK010000043">
    <property type="protein sequence ID" value="MDN0076800.1"/>
    <property type="molecule type" value="Genomic_DNA"/>
</dbReference>
<dbReference type="SUPFAM" id="SSF46785">
    <property type="entry name" value="Winged helix' DNA-binding domain"/>
    <property type="match status" value="1"/>
</dbReference>
<comment type="similarity">
    <text evidence="1">Belongs to the LysR transcriptional regulatory family.</text>
</comment>
<dbReference type="Gene3D" id="1.10.10.10">
    <property type="entry name" value="Winged helix-like DNA-binding domain superfamily/Winged helix DNA-binding domain"/>
    <property type="match status" value="1"/>
</dbReference>
<dbReference type="Pfam" id="PF03466">
    <property type="entry name" value="LysR_substrate"/>
    <property type="match status" value="1"/>
</dbReference>
<evidence type="ECO:0000256" key="2">
    <source>
        <dbReference type="ARBA" id="ARBA00023015"/>
    </source>
</evidence>
<dbReference type="InterPro" id="IPR050950">
    <property type="entry name" value="HTH-type_LysR_regulators"/>
</dbReference>